<keyword evidence="1" id="KW-0472">Membrane</keyword>
<gene>
    <name evidence="2" type="ORF">H4P12_11665</name>
</gene>
<evidence type="ECO:0000313" key="2">
    <source>
        <dbReference type="EMBL" id="MBC9247351.1"/>
    </source>
</evidence>
<feature type="transmembrane region" description="Helical" evidence="1">
    <location>
        <begin position="204"/>
        <end position="221"/>
    </location>
</feature>
<feature type="transmembrane region" description="Helical" evidence="1">
    <location>
        <begin position="124"/>
        <end position="142"/>
    </location>
</feature>
<protein>
    <submittedName>
        <fullName evidence="2">Uncharacterized protein</fullName>
    </submittedName>
</protein>
<feature type="transmembrane region" description="Helical" evidence="1">
    <location>
        <begin position="102"/>
        <end position="118"/>
    </location>
</feature>
<dbReference type="AlphaFoldDB" id="A0A926GF09"/>
<name>A0A926GF09_9RHOB</name>
<reference evidence="2" key="1">
    <citation type="submission" date="2020-08" db="EMBL/GenBank/DDBJ databases">
        <title>Paracoccus amoyensis sp. nov., isolated from the surface seawater at coast of Xiamen, Fujian.</title>
        <authorList>
            <person name="Lyu L."/>
        </authorList>
    </citation>
    <scope>NUCLEOTIDE SEQUENCE</scope>
    <source>
        <strain evidence="2">11-3</strain>
    </source>
</reference>
<comment type="caution">
    <text evidence="2">The sequence shown here is derived from an EMBL/GenBank/DDBJ whole genome shotgun (WGS) entry which is preliminary data.</text>
</comment>
<dbReference type="RefSeq" id="WP_187793838.1">
    <property type="nucleotide sequence ID" value="NZ_JACOQL010000003.1"/>
</dbReference>
<keyword evidence="1" id="KW-0812">Transmembrane</keyword>
<feature type="transmembrane region" description="Helical" evidence="1">
    <location>
        <begin position="151"/>
        <end position="171"/>
    </location>
</feature>
<evidence type="ECO:0000313" key="3">
    <source>
        <dbReference type="Proteomes" id="UP000608594"/>
    </source>
</evidence>
<feature type="transmembrane region" description="Helical" evidence="1">
    <location>
        <begin position="227"/>
        <end position="245"/>
    </location>
</feature>
<accession>A0A926GF09</accession>
<dbReference type="Proteomes" id="UP000608594">
    <property type="component" value="Unassembled WGS sequence"/>
</dbReference>
<keyword evidence="1" id="KW-1133">Transmembrane helix</keyword>
<dbReference type="EMBL" id="JACOQL010000003">
    <property type="protein sequence ID" value="MBC9247351.1"/>
    <property type="molecule type" value="Genomic_DNA"/>
</dbReference>
<sequence>MERAKDMAYLAAVAAFVGSGLAFALSSQAEVAPSTASATSTLLMYPAVVMPQTSQIADLPHIFLHPQNPVIWALLISLWGLLILDAILRLVEPGKDRNGPSCLYFGVALIVGAIWPWTYDQSPVMATLGALVMLNAGLAAALRDGSIRRPAIGFFAGWSTGVGSITVLSLIGGKFGLSMVVTASIVLIFGAVIGVIVQHELNHRISYAIAMILVFCGLAIATMGGSMVVALAAIFSVSAMAVMLIRAAS</sequence>
<feature type="transmembrane region" description="Helical" evidence="1">
    <location>
        <begin position="70"/>
        <end position="90"/>
    </location>
</feature>
<organism evidence="2 3">
    <name type="scientific">Paracoccus amoyensis</name>
    <dbReference type="NCBI Taxonomy" id="2760093"/>
    <lineage>
        <taxon>Bacteria</taxon>
        <taxon>Pseudomonadati</taxon>
        <taxon>Pseudomonadota</taxon>
        <taxon>Alphaproteobacteria</taxon>
        <taxon>Rhodobacterales</taxon>
        <taxon>Paracoccaceae</taxon>
        <taxon>Paracoccus</taxon>
    </lineage>
</organism>
<proteinExistence type="predicted"/>
<keyword evidence="3" id="KW-1185">Reference proteome</keyword>
<feature type="transmembrane region" description="Helical" evidence="1">
    <location>
        <begin position="177"/>
        <end position="197"/>
    </location>
</feature>
<evidence type="ECO:0000256" key="1">
    <source>
        <dbReference type="SAM" id="Phobius"/>
    </source>
</evidence>